<sequence>MHAHDPPPDWLTAWRREVGARIRNYRRAAGLSQEQLAGLLYMERRTIHRLEAGATSPPLDRILHIARVLEVSPASLLPDE</sequence>
<proteinExistence type="predicted"/>
<comment type="caution">
    <text evidence="3">The sequence shown here is derived from an EMBL/GenBank/DDBJ whole genome shotgun (WGS) entry which is preliminary data.</text>
</comment>
<organism evidence="3 4">
    <name type="scientific">Streptomyces desertarenae</name>
    <dbReference type="NCBI Taxonomy" id="2666184"/>
    <lineage>
        <taxon>Bacteria</taxon>
        <taxon>Bacillati</taxon>
        <taxon>Actinomycetota</taxon>
        <taxon>Actinomycetes</taxon>
        <taxon>Kitasatosporales</taxon>
        <taxon>Streptomycetaceae</taxon>
        <taxon>Streptomyces</taxon>
    </lineage>
</organism>
<evidence type="ECO:0000259" key="2">
    <source>
        <dbReference type="PROSITE" id="PS50943"/>
    </source>
</evidence>
<dbReference type="Gene3D" id="1.10.260.40">
    <property type="entry name" value="lambda repressor-like DNA-binding domains"/>
    <property type="match status" value="1"/>
</dbReference>
<dbReference type="SMART" id="SM00530">
    <property type="entry name" value="HTH_XRE"/>
    <property type="match status" value="1"/>
</dbReference>
<dbReference type="InterPro" id="IPR001387">
    <property type="entry name" value="Cro/C1-type_HTH"/>
</dbReference>
<dbReference type="PANTHER" id="PTHR46797:SF1">
    <property type="entry name" value="METHYLPHOSPHONATE SYNTHASE"/>
    <property type="match status" value="1"/>
</dbReference>
<reference evidence="4" key="1">
    <citation type="journal article" date="2019" name="Int. J. Syst. Evol. Microbiol.">
        <title>The Global Catalogue of Microorganisms (GCM) 10K type strain sequencing project: providing services to taxonomists for standard genome sequencing and annotation.</title>
        <authorList>
            <consortium name="The Broad Institute Genomics Platform"/>
            <consortium name="The Broad Institute Genome Sequencing Center for Infectious Disease"/>
            <person name="Wu L."/>
            <person name="Ma J."/>
        </authorList>
    </citation>
    <scope>NUCLEOTIDE SEQUENCE [LARGE SCALE GENOMIC DNA]</scope>
    <source>
        <strain evidence="4">CGMCC 4.7455</strain>
    </source>
</reference>
<dbReference type="RefSeq" id="WP_380903247.1">
    <property type="nucleotide sequence ID" value="NZ_JBHUFU010000015.1"/>
</dbReference>
<keyword evidence="1" id="KW-0238">DNA-binding</keyword>
<protein>
    <submittedName>
        <fullName evidence="3">Helix-turn-helix domain-containing protein</fullName>
    </submittedName>
</protein>
<evidence type="ECO:0000313" key="4">
    <source>
        <dbReference type="Proteomes" id="UP001597365"/>
    </source>
</evidence>
<dbReference type="EMBL" id="JBHUFU010000015">
    <property type="protein sequence ID" value="MFD1832389.1"/>
    <property type="molecule type" value="Genomic_DNA"/>
</dbReference>
<gene>
    <name evidence="3" type="ORF">ACFSJS_22475</name>
</gene>
<dbReference type="InterPro" id="IPR010982">
    <property type="entry name" value="Lambda_DNA-bd_dom_sf"/>
</dbReference>
<evidence type="ECO:0000313" key="3">
    <source>
        <dbReference type="EMBL" id="MFD1832389.1"/>
    </source>
</evidence>
<name>A0ABW4PQ81_9ACTN</name>
<dbReference type="CDD" id="cd00093">
    <property type="entry name" value="HTH_XRE"/>
    <property type="match status" value="1"/>
</dbReference>
<dbReference type="SUPFAM" id="SSF47413">
    <property type="entry name" value="lambda repressor-like DNA-binding domains"/>
    <property type="match status" value="1"/>
</dbReference>
<feature type="domain" description="HTH cro/C1-type" evidence="2">
    <location>
        <begin position="22"/>
        <end position="76"/>
    </location>
</feature>
<evidence type="ECO:0000256" key="1">
    <source>
        <dbReference type="ARBA" id="ARBA00023125"/>
    </source>
</evidence>
<dbReference type="Pfam" id="PF13560">
    <property type="entry name" value="HTH_31"/>
    <property type="match status" value="1"/>
</dbReference>
<dbReference type="InterPro" id="IPR050807">
    <property type="entry name" value="TransReg_Diox_bact_type"/>
</dbReference>
<keyword evidence="4" id="KW-1185">Reference proteome</keyword>
<accession>A0ABW4PQ81</accession>
<dbReference type="Proteomes" id="UP001597365">
    <property type="component" value="Unassembled WGS sequence"/>
</dbReference>
<dbReference type="PROSITE" id="PS50943">
    <property type="entry name" value="HTH_CROC1"/>
    <property type="match status" value="1"/>
</dbReference>
<dbReference type="PANTHER" id="PTHR46797">
    <property type="entry name" value="HTH-TYPE TRANSCRIPTIONAL REGULATOR"/>
    <property type="match status" value="1"/>
</dbReference>